<keyword evidence="7" id="KW-0949">S-adenosyl-L-methionine</keyword>
<evidence type="ECO:0000256" key="8">
    <source>
        <dbReference type="ARBA" id="ARBA00022723"/>
    </source>
</evidence>
<dbReference type="InterPro" id="IPR036075">
    <property type="entry name" value="ARMT-1-like_metal-bd_sf"/>
</dbReference>
<comment type="catalytic activity">
    <reaction evidence="12 13">
        <text>beta-D-fructose 6-phosphate = dihydroxyacetone + D-glyceraldehyde 3-phosphate</text>
        <dbReference type="Rhea" id="RHEA:28002"/>
        <dbReference type="ChEBI" id="CHEBI:16016"/>
        <dbReference type="ChEBI" id="CHEBI:57634"/>
        <dbReference type="ChEBI" id="CHEBI:59776"/>
    </reaction>
</comment>
<dbReference type="GO" id="GO:0005634">
    <property type="term" value="C:nucleus"/>
    <property type="evidence" value="ECO:0007669"/>
    <property type="project" value="TreeGrafter"/>
</dbReference>
<evidence type="ECO:0000313" key="16">
    <source>
        <dbReference type="EMBL" id="KAK3092418.1"/>
    </source>
</evidence>
<feature type="compositionally biased region" description="Basic and acidic residues" evidence="14">
    <location>
        <begin position="25"/>
        <end position="42"/>
    </location>
</feature>
<evidence type="ECO:0000256" key="1">
    <source>
        <dbReference type="ARBA" id="ARBA00000807"/>
    </source>
</evidence>
<dbReference type="InterPro" id="IPR039763">
    <property type="entry name" value="ARMT1"/>
</dbReference>
<dbReference type="AlphaFoldDB" id="A0AA88Y4J3"/>
<evidence type="ECO:0000256" key="6">
    <source>
        <dbReference type="ARBA" id="ARBA00022679"/>
    </source>
</evidence>
<evidence type="ECO:0000256" key="9">
    <source>
        <dbReference type="ARBA" id="ARBA00022801"/>
    </source>
</evidence>
<dbReference type="Gene3D" id="3.40.50.10880">
    <property type="entry name" value="Uncharacterised protein PF01937, DUF89, domain 3"/>
    <property type="match status" value="1"/>
</dbReference>
<dbReference type="SUPFAM" id="SSF111321">
    <property type="entry name" value="AF1104-like"/>
    <property type="match status" value="1"/>
</dbReference>
<keyword evidence="8 13" id="KW-0479">Metal-binding</keyword>
<evidence type="ECO:0000256" key="5">
    <source>
        <dbReference type="ARBA" id="ARBA00022603"/>
    </source>
</evidence>
<reference evidence="16" key="1">
    <citation type="submission" date="2019-08" db="EMBL/GenBank/DDBJ databases">
        <title>The improved chromosome-level genome for the pearl oyster Pinctada fucata martensii using PacBio sequencing and Hi-C.</title>
        <authorList>
            <person name="Zheng Z."/>
        </authorList>
    </citation>
    <scope>NUCLEOTIDE SEQUENCE</scope>
    <source>
        <strain evidence="16">ZZ-2019</strain>
        <tissue evidence="16">Adductor muscle</tissue>
    </source>
</reference>
<evidence type="ECO:0000313" key="17">
    <source>
        <dbReference type="Proteomes" id="UP001186944"/>
    </source>
</evidence>
<evidence type="ECO:0000256" key="2">
    <source>
        <dbReference type="ARBA" id="ARBA00001326"/>
    </source>
</evidence>
<dbReference type="PANTHER" id="PTHR12260:SF6">
    <property type="entry name" value="DAMAGE-CONTROL PHOSPHATASE ARMT1"/>
    <property type="match status" value="1"/>
</dbReference>
<comment type="similarity">
    <text evidence="3 13">Belongs to the damage-control phosphatase family. Sugar phosphate phosphatase III subfamily.</text>
</comment>
<feature type="domain" description="Damage-control phosphatase ARMT1-like metal-binding" evidence="15">
    <location>
        <begin position="62"/>
        <end position="453"/>
    </location>
</feature>
<dbReference type="PANTHER" id="PTHR12260">
    <property type="entry name" value="DAMAGE-CONTROL PHOSPHATASE ARMT1"/>
    <property type="match status" value="1"/>
</dbReference>
<keyword evidence="5 13" id="KW-0489">Methyltransferase</keyword>
<dbReference type="GO" id="GO:0046872">
    <property type="term" value="F:metal ion binding"/>
    <property type="evidence" value="ECO:0007669"/>
    <property type="project" value="UniProtKB-UniRule"/>
</dbReference>
<evidence type="ECO:0000256" key="3">
    <source>
        <dbReference type="ARBA" id="ARBA00009519"/>
    </source>
</evidence>
<keyword evidence="9 13" id="KW-0378">Hydrolase</keyword>
<proteinExistence type="inferred from homology"/>
<sequence>MFDFDLYIYPVPRQPANDVMPGKAYEGEGVDRVNGRGRERGGGRKGAGGGRKGEVSSFAFKTIKDRLPVILSKIADTVYRSKVKVKEENGEDGLEDLKAIVGSISKLRNEVQTNKPVIPLVDDRSDTPVWNRYLTEVTERDQAPPKWFVSPWLYVECYMYRRIQEAVEKCKLLQKYDVFEDQKKKALMDSQDAVEVLFTYLKTIIHKVPSASEDDITEYVTEFIQISLWGNKCDLSISASQENAQTESILDQLHHLAPNILIDNTQQVLKRLREGLDVNQDISIVLDNAGFELITDLCLAELLLACGFTTVIRFHGKAMPWFVSDVTMRDFMWTLETLSESGHEEMKYFGNLWKNRLTDGSWIINCHDFWTLPFDYSLMKNYAPDLHKLLSSSLITFFKGDLNYRKLVGDLSWNTTVKFETSLRGFHPNPVCALRTCKADVVVGLQEGQADEVKVKDDSWMVNGNWAIISYCGKVQPN</sequence>
<dbReference type="EC" id="3.1.3.-" evidence="13"/>
<dbReference type="InterPro" id="IPR002791">
    <property type="entry name" value="ARMT1-like_metal-bd"/>
</dbReference>
<evidence type="ECO:0000256" key="11">
    <source>
        <dbReference type="ARBA" id="ARBA00045980"/>
    </source>
</evidence>
<evidence type="ECO:0000256" key="7">
    <source>
        <dbReference type="ARBA" id="ARBA00022691"/>
    </source>
</evidence>
<evidence type="ECO:0000256" key="10">
    <source>
        <dbReference type="ARBA" id="ARBA00023211"/>
    </source>
</evidence>
<evidence type="ECO:0000256" key="4">
    <source>
        <dbReference type="ARBA" id="ARBA00022596"/>
    </source>
</evidence>
<evidence type="ECO:0000256" key="13">
    <source>
        <dbReference type="RuleBase" id="RU367030"/>
    </source>
</evidence>
<dbReference type="EC" id="2.1.1.-" evidence="13"/>
<dbReference type="GO" id="GO:0032259">
    <property type="term" value="P:methylation"/>
    <property type="evidence" value="ECO:0007669"/>
    <property type="project" value="UniProtKB-KW"/>
</dbReference>
<dbReference type="EMBL" id="VSWD01000009">
    <property type="protein sequence ID" value="KAK3092418.1"/>
    <property type="molecule type" value="Genomic_DNA"/>
</dbReference>
<dbReference type="FunFam" id="1.20.930.60:FF:000001">
    <property type="entry name" value="protein-glutamate O-methyltransferase isoform X1"/>
    <property type="match status" value="1"/>
</dbReference>
<comment type="function">
    <text evidence="11 13">Metal-dependent phosphatase that shows phosphatase activity against several substrates, including fructose-1-phosphate and fructose-6-phosphate. Its preference for fructose-1-phosphate, a strong glycating agent that causes DNA damage rather than a canonical yeast metabolite, suggests a damage-control function in hexose phosphate metabolism. Has also been shown to have O-methyltransferase activity that methylates glutamate residues of target proteins to form gamma-glutamyl methyl ester residues. Possibly methylates PCNA, suggesting it is involved in the DNA damage response.</text>
</comment>
<comment type="caution">
    <text evidence="16">The sequence shown here is derived from an EMBL/GenBank/DDBJ whole genome shotgun (WGS) entry which is preliminary data.</text>
</comment>
<dbReference type="GO" id="GO:0016791">
    <property type="term" value="F:phosphatase activity"/>
    <property type="evidence" value="ECO:0007669"/>
    <property type="project" value="TreeGrafter"/>
</dbReference>
<dbReference type="Gene3D" id="1.20.930.60">
    <property type="match status" value="1"/>
</dbReference>
<evidence type="ECO:0000256" key="12">
    <source>
        <dbReference type="ARBA" id="ARBA00048809"/>
    </source>
</evidence>
<keyword evidence="10 13" id="KW-0464">Manganese</keyword>
<protein>
    <recommendedName>
        <fullName evidence="13">Sugar phosphate phosphatase</fullName>
        <ecNumber evidence="13">2.1.1.-</ecNumber>
        <ecNumber evidence="13">3.1.3.-</ecNumber>
    </recommendedName>
</protein>
<evidence type="ECO:0000256" key="14">
    <source>
        <dbReference type="SAM" id="MobiDB-lite"/>
    </source>
</evidence>
<dbReference type="FunFam" id="3.40.50.10880:FF:000002">
    <property type="entry name" value="Acidic residue methyltransferase 1"/>
    <property type="match status" value="1"/>
</dbReference>
<accession>A0AA88Y4J3</accession>
<organism evidence="16 17">
    <name type="scientific">Pinctada imbricata</name>
    <name type="common">Atlantic pearl-oyster</name>
    <name type="synonym">Pinctada martensii</name>
    <dbReference type="NCBI Taxonomy" id="66713"/>
    <lineage>
        <taxon>Eukaryota</taxon>
        <taxon>Metazoa</taxon>
        <taxon>Spiralia</taxon>
        <taxon>Lophotrochozoa</taxon>
        <taxon>Mollusca</taxon>
        <taxon>Bivalvia</taxon>
        <taxon>Autobranchia</taxon>
        <taxon>Pteriomorphia</taxon>
        <taxon>Pterioida</taxon>
        <taxon>Pterioidea</taxon>
        <taxon>Pteriidae</taxon>
        <taxon>Pinctada</taxon>
    </lineage>
</organism>
<evidence type="ECO:0000259" key="15">
    <source>
        <dbReference type="Pfam" id="PF01937"/>
    </source>
</evidence>
<dbReference type="Pfam" id="PF01937">
    <property type="entry name" value="ARMT1-like_dom"/>
    <property type="match status" value="1"/>
</dbReference>
<keyword evidence="4" id="KW-0533">Nickel</keyword>
<name>A0AA88Y4J3_PINIB</name>
<comment type="catalytic activity">
    <reaction evidence="2 13">
        <text>beta-D-fructose 1-phosphate + H2O = D-fructose + phosphate</text>
        <dbReference type="Rhea" id="RHEA:35603"/>
        <dbReference type="ChEBI" id="CHEBI:15377"/>
        <dbReference type="ChEBI" id="CHEBI:37721"/>
        <dbReference type="ChEBI" id="CHEBI:43474"/>
        <dbReference type="ChEBI" id="CHEBI:138881"/>
    </reaction>
</comment>
<dbReference type="GO" id="GO:0006974">
    <property type="term" value="P:DNA damage response"/>
    <property type="evidence" value="ECO:0007669"/>
    <property type="project" value="TreeGrafter"/>
</dbReference>
<keyword evidence="6" id="KW-0808">Transferase</keyword>
<dbReference type="Proteomes" id="UP001186944">
    <property type="component" value="Unassembled WGS sequence"/>
</dbReference>
<comment type="cofactor">
    <cofactor evidence="13">
        <name>Mn(2+)</name>
        <dbReference type="ChEBI" id="CHEBI:29035"/>
    </cofactor>
    <cofactor evidence="13">
        <name>Ni(2+)</name>
        <dbReference type="ChEBI" id="CHEBI:49786"/>
    </cofactor>
</comment>
<gene>
    <name evidence="16" type="ORF">FSP39_002588</name>
</gene>
<comment type="domain">
    <text evidence="13">Subfamily III proteins have a conserved RTxK motif about 40-50 residues from the C-terminus; the threonine may be replaced by serine or cysteine.</text>
</comment>
<feature type="region of interest" description="Disordered" evidence="14">
    <location>
        <begin position="20"/>
        <end position="53"/>
    </location>
</feature>
<keyword evidence="17" id="KW-1185">Reference proteome</keyword>
<dbReference type="GO" id="GO:0051998">
    <property type="term" value="F:protein carboxyl O-methyltransferase activity"/>
    <property type="evidence" value="ECO:0007669"/>
    <property type="project" value="UniProtKB-UniRule"/>
</dbReference>
<comment type="catalytic activity">
    <reaction evidence="1 13">
        <text>L-glutamyl-[protein] + S-adenosyl-L-methionine = [protein]-L-glutamate 5-O-methyl ester + S-adenosyl-L-homocysteine</text>
        <dbReference type="Rhea" id="RHEA:24452"/>
        <dbReference type="Rhea" id="RHEA-COMP:10208"/>
        <dbReference type="Rhea" id="RHEA-COMP:10311"/>
        <dbReference type="ChEBI" id="CHEBI:29973"/>
        <dbReference type="ChEBI" id="CHEBI:57856"/>
        <dbReference type="ChEBI" id="CHEBI:59789"/>
        <dbReference type="ChEBI" id="CHEBI:82795"/>
    </reaction>
</comment>